<reference evidence="2 3" key="1">
    <citation type="submission" date="2020-04" db="EMBL/GenBank/DDBJ databases">
        <authorList>
            <person name="Yin C."/>
        </authorList>
    </citation>
    <scope>NUCLEOTIDE SEQUENCE [LARGE SCALE GENOMIC DNA]</scope>
    <source>
        <strain evidence="2 3">Ak56</strain>
    </source>
</reference>
<dbReference type="Gene3D" id="3.40.630.30">
    <property type="match status" value="1"/>
</dbReference>
<dbReference type="RefSeq" id="WP_168736432.1">
    <property type="nucleotide sequence ID" value="NZ_JABAHZ010000001.1"/>
</dbReference>
<evidence type="ECO:0000313" key="3">
    <source>
        <dbReference type="Proteomes" id="UP000552864"/>
    </source>
</evidence>
<sequence length="224" mass="24312">MNQNNHLIEMADVVAPHIVETWVKGWSLAREVPPPVPYGSGFRTELGWADAKTRYVFPALSQECHTLAGTIHEPYVFIKVCAPAEALAALLPAPWEITTHAFMMACPGPMGSPKHPLPPGYRLEVITAAPVFIVRILTADGEEAAIGRIAITDGYAIYDRIATQPDHQRRGLGSIVMKALEETALANGVSQGLLVATPEGKALYESLNWQFLCPYTTAAIPAEK</sequence>
<protein>
    <submittedName>
        <fullName evidence="2">GNAT family N-acetyltransferase</fullName>
    </submittedName>
</protein>
<evidence type="ECO:0000259" key="1">
    <source>
        <dbReference type="PROSITE" id="PS51186"/>
    </source>
</evidence>
<comment type="caution">
    <text evidence="2">The sequence shown here is derived from an EMBL/GenBank/DDBJ whole genome shotgun (WGS) entry which is preliminary data.</text>
</comment>
<gene>
    <name evidence="2" type="ORF">HGH91_00055</name>
</gene>
<dbReference type="InterPro" id="IPR000182">
    <property type="entry name" value="GNAT_dom"/>
</dbReference>
<dbReference type="Pfam" id="PF13508">
    <property type="entry name" value="Acetyltransf_7"/>
    <property type="match status" value="1"/>
</dbReference>
<dbReference type="SUPFAM" id="SSF55729">
    <property type="entry name" value="Acyl-CoA N-acyltransferases (Nat)"/>
    <property type="match status" value="1"/>
</dbReference>
<dbReference type="CDD" id="cd04301">
    <property type="entry name" value="NAT_SF"/>
    <property type="match status" value="1"/>
</dbReference>
<dbReference type="PROSITE" id="PS51186">
    <property type="entry name" value="GNAT"/>
    <property type="match status" value="1"/>
</dbReference>
<evidence type="ECO:0000313" key="2">
    <source>
        <dbReference type="EMBL" id="NLR76995.1"/>
    </source>
</evidence>
<proteinExistence type="predicted"/>
<dbReference type="GO" id="GO:0016747">
    <property type="term" value="F:acyltransferase activity, transferring groups other than amino-acyl groups"/>
    <property type="evidence" value="ECO:0007669"/>
    <property type="project" value="InterPro"/>
</dbReference>
<dbReference type="Proteomes" id="UP000552864">
    <property type="component" value="Unassembled WGS sequence"/>
</dbReference>
<name>A0A847SDH4_9BACT</name>
<accession>A0A847SDH4</accession>
<keyword evidence="3" id="KW-1185">Reference proteome</keyword>
<keyword evidence="2" id="KW-0808">Transferase</keyword>
<dbReference type="EMBL" id="JABAHZ010000001">
    <property type="protein sequence ID" value="NLR76995.1"/>
    <property type="molecule type" value="Genomic_DNA"/>
</dbReference>
<organism evidence="2 3">
    <name type="scientific">Chitinophaga eiseniae</name>
    <dbReference type="NCBI Taxonomy" id="634771"/>
    <lineage>
        <taxon>Bacteria</taxon>
        <taxon>Pseudomonadati</taxon>
        <taxon>Bacteroidota</taxon>
        <taxon>Chitinophagia</taxon>
        <taxon>Chitinophagales</taxon>
        <taxon>Chitinophagaceae</taxon>
        <taxon>Chitinophaga</taxon>
    </lineage>
</organism>
<feature type="domain" description="N-acetyltransferase" evidence="1">
    <location>
        <begin position="78"/>
        <end position="224"/>
    </location>
</feature>
<dbReference type="InterPro" id="IPR016181">
    <property type="entry name" value="Acyl_CoA_acyltransferase"/>
</dbReference>
<dbReference type="AlphaFoldDB" id="A0A847SDH4"/>